<keyword evidence="2" id="KW-1185">Reference proteome</keyword>
<reference evidence="1 2" key="1">
    <citation type="submission" date="2021-03" db="EMBL/GenBank/DDBJ databases">
        <title>Genome sequencing of Marinobacter sp. LPB0319.</title>
        <authorList>
            <person name="Kim J."/>
        </authorList>
    </citation>
    <scope>NUCLEOTIDE SEQUENCE [LARGE SCALE GENOMIC DNA]</scope>
    <source>
        <strain evidence="1 2">LPB0319</strain>
    </source>
</reference>
<dbReference type="RefSeq" id="WP_206642688.1">
    <property type="nucleotide sequence ID" value="NZ_CP071247.1"/>
</dbReference>
<sequence length="313" mass="33173">MDMAKPGLYPMALAALMVMGCGGGGGGGNDGASTQNQTVQTSTPLTLDTSGLADQKVALREESDFSVTMETYSVVSSIVVLFEDIESSLSAQSTDAGAVACANPEGGVTYSESGDQARGSYQYSFDNCRVDTSSYGTYVLNGIQSGSYTVSSTGSEIDITLQFDLSGQQLNSEGESRDFKVYGSLVNESDYRSETQVDVSVYWPALEVIVGDDYFALRDSYYDYLEIDGQIWLAWNADVISSVQGGSLSFTTPSTLIRGEGESCPSDGHLMLEGDGTLEIRYGASSGRGVGVEVLLNGSEVAYVDSCSSYLPF</sequence>
<dbReference type="PROSITE" id="PS51257">
    <property type="entry name" value="PROKAR_LIPOPROTEIN"/>
    <property type="match status" value="1"/>
</dbReference>
<gene>
    <name evidence="1" type="ORF">LPB19_09505</name>
</gene>
<evidence type="ECO:0000313" key="1">
    <source>
        <dbReference type="EMBL" id="QSP93463.1"/>
    </source>
</evidence>
<name>A0ABX7MMS3_9GAMM</name>
<dbReference type="EMBL" id="CP071247">
    <property type="protein sequence ID" value="QSP93463.1"/>
    <property type="molecule type" value="Genomic_DNA"/>
</dbReference>
<accession>A0ABX7MMS3</accession>
<organism evidence="1 2">
    <name type="scientific">Marinobacter salinisoli</name>
    <dbReference type="NCBI Taxonomy" id="2769486"/>
    <lineage>
        <taxon>Bacteria</taxon>
        <taxon>Pseudomonadati</taxon>
        <taxon>Pseudomonadota</taxon>
        <taxon>Gammaproteobacteria</taxon>
        <taxon>Pseudomonadales</taxon>
        <taxon>Marinobacteraceae</taxon>
        <taxon>Marinobacter</taxon>
    </lineage>
</organism>
<evidence type="ECO:0000313" key="2">
    <source>
        <dbReference type="Proteomes" id="UP000663555"/>
    </source>
</evidence>
<proteinExistence type="predicted"/>
<evidence type="ECO:0008006" key="3">
    <source>
        <dbReference type="Google" id="ProtNLM"/>
    </source>
</evidence>
<protein>
    <recommendedName>
        <fullName evidence="3">Lipoprotein</fullName>
    </recommendedName>
</protein>
<dbReference type="Proteomes" id="UP000663555">
    <property type="component" value="Chromosome"/>
</dbReference>